<evidence type="ECO:0000256" key="1">
    <source>
        <dbReference type="SAM" id="Phobius"/>
    </source>
</evidence>
<keyword evidence="4" id="KW-1185">Reference proteome</keyword>
<dbReference type="EMBL" id="KN848062">
    <property type="protein sequence ID" value="KIY04154.1"/>
    <property type="molecule type" value="Genomic_DNA"/>
</dbReference>
<feature type="signal peptide" evidence="2">
    <location>
        <begin position="1"/>
        <end position="27"/>
    </location>
</feature>
<gene>
    <name evidence="3" type="ORF">Z520_00846</name>
</gene>
<organism evidence="3 4">
    <name type="scientific">Fonsecaea multimorphosa CBS 102226</name>
    <dbReference type="NCBI Taxonomy" id="1442371"/>
    <lineage>
        <taxon>Eukaryota</taxon>
        <taxon>Fungi</taxon>
        <taxon>Dikarya</taxon>
        <taxon>Ascomycota</taxon>
        <taxon>Pezizomycotina</taxon>
        <taxon>Eurotiomycetes</taxon>
        <taxon>Chaetothyriomycetidae</taxon>
        <taxon>Chaetothyriales</taxon>
        <taxon>Herpotrichiellaceae</taxon>
        <taxon>Fonsecaea</taxon>
    </lineage>
</organism>
<keyword evidence="1" id="KW-0472">Membrane</keyword>
<evidence type="ECO:0000313" key="3">
    <source>
        <dbReference type="EMBL" id="KIY04154.1"/>
    </source>
</evidence>
<evidence type="ECO:0008006" key="5">
    <source>
        <dbReference type="Google" id="ProtNLM"/>
    </source>
</evidence>
<keyword evidence="1" id="KW-0812">Transmembrane</keyword>
<sequence>MSPFSLSRKVLAATVLSLCLLSCEGLACSTTTFPQTYEPYPDCATPCLACPDAEYMQNFASNCDYASGDCCSSKYHTVINETWACVSDNCGGDGDLAQSAFDIFVPHCKNHNATLAAADVPTGYTILKDNGVANGNNEGCVAWSCFCMKAGAEEMRLVQPRSNGGSPSLSGAEIAGLVVAVVGTVATIFGSYYGWRVWKREHRRPSLCRFMCEV</sequence>
<dbReference type="VEuPathDB" id="FungiDB:Z520_00846"/>
<dbReference type="GeneID" id="27706592"/>
<dbReference type="AlphaFoldDB" id="A0A0D2L4Z9"/>
<dbReference type="OrthoDB" id="5089849at2759"/>
<feature type="chain" id="PRO_5002263489" description="Extracellular membrane protein CFEM domain-containing protein" evidence="2">
    <location>
        <begin position="28"/>
        <end position="214"/>
    </location>
</feature>
<keyword evidence="1" id="KW-1133">Transmembrane helix</keyword>
<reference evidence="3 4" key="1">
    <citation type="submission" date="2015-01" db="EMBL/GenBank/DDBJ databases">
        <title>The Genome Sequence of Fonsecaea multimorphosa CBS 102226.</title>
        <authorList>
            <consortium name="The Broad Institute Genomics Platform"/>
            <person name="Cuomo C."/>
            <person name="de Hoog S."/>
            <person name="Gorbushina A."/>
            <person name="Stielow B."/>
            <person name="Teixiera M."/>
            <person name="Abouelleil A."/>
            <person name="Chapman S.B."/>
            <person name="Priest M."/>
            <person name="Young S.K."/>
            <person name="Wortman J."/>
            <person name="Nusbaum C."/>
            <person name="Birren B."/>
        </authorList>
    </citation>
    <scope>NUCLEOTIDE SEQUENCE [LARGE SCALE GENOMIC DNA]</scope>
    <source>
        <strain evidence="3 4">CBS 102226</strain>
    </source>
</reference>
<name>A0A0D2L4Z9_9EURO</name>
<accession>A0A0D2L4Z9</accession>
<evidence type="ECO:0000256" key="2">
    <source>
        <dbReference type="SAM" id="SignalP"/>
    </source>
</evidence>
<dbReference type="Proteomes" id="UP000053411">
    <property type="component" value="Unassembled WGS sequence"/>
</dbReference>
<keyword evidence="2" id="KW-0732">Signal</keyword>
<protein>
    <recommendedName>
        <fullName evidence="5">Extracellular membrane protein CFEM domain-containing protein</fullName>
    </recommendedName>
</protein>
<evidence type="ECO:0000313" key="4">
    <source>
        <dbReference type="Proteomes" id="UP000053411"/>
    </source>
</evidence>
<proteinExistence type="predicted"/>
<dbReference type="RefSeq" id="XP_016638276.1">
    <property type="nucleotide sequence ID" value="XM_016771366.1"/>
</dbReference>
<feature type="transmembrane region" description="Helical" evidence="1">
    <location>
        <begin position="174"/>
        <end position="195"/>
    </location>
</feature>